<proteinExistence type="predicted"/>
<protein>
    <submittedName>
        <fullName evidence="2">Uncharacterized protein</fullName>
    </submittedName>
</protein>
<evidence type="ECO:0000313" key="2">
    <source>
        <dbReference type="EMBL" id="KAJ3445217.1"/>
    </source>
</evidence>
<dbReference type="Proteomes" id="UP001146793">
    <property type="component" value="Unassembled WGS sequence"/>
</dbReference>
<gene>
    <name evidence="2" type="ORF">M0812_11084</name>
</gene>
<organism evidence="2 3">
    <name type="scientific">Anaeramoeba flamelloides</name>
    <dbReference type="NCBI Taxonomy" id="1746091"/>
    <lineage>
        <taxon>Eukaryota</taxon>
        <taxon>Metamonada</taxon>
        <taxon>Anaeramoebidae</taxon>
        <taxon>Anaeramoeba</taxon>
    </lineage>
</organism>
<evidence type="ECO:0000313" key="3">
    <source>
        <dbReference type="Proteomes" id="UP001146793"/>
    </source>
</evidence>
<evidence type="ECO:0000256" key="1">
    <source>
        <dbReference type="SAM" id="Phobius"/>
    </source>
</evidence>
<feature type="transmembrane region" description="Helical" evidence="1">
    <location>
        <begin position="84"/>
        <end position="106"/>
    </location>
</feature>
<accession>A0AAV7ZXI8</accession>
<reference evidence="2" key="1">
    <citation type="submission" date="2022-08" db="EMBL/GenBank/DDBJ databases">
        <title>Novel sulphate-reducing endosymbionts in the free-living metamonad Anaeramoeba.</title>
        <authorList>
            <person name="Jerlstrom-Hultqvist J."/>
            <person name="Cepicka I."/>
            <person name="Gallot-Lavallee L."/>
            <person name="Salas-Leiva D."/>
            <person name="Curtis B.A."/>
            <person name="Zahonova K."/>
            <person name="Pipaliya S."/>
            <person name="Dacks J."/>
            <person name="Roger A.J."/>
        </authorList>
    </citation>
    <scope>NUCLEOTIDE SEQUENCE</scope>
    <source>
        <strain evidence="2">Busselton2</strain>
    </source>
</reference>
<dbReference type="EMBL" id="JANTQA010000023">
    <property type="protein sequence ID" value="KAJ3445217.1"/>
    <property type="molecule type" value="Genomic_DNA"/>
</dbReference>
<comment type="caution">
    <text evidence="2">The sequence shown here is derived from an EMBL/GenBank/DDBJ whole genome shotgun (WGS) entry which is preliminary data.</text>
</comment>
<feature type="transmembrane region" description="Helical" evidence="1">
    <location>
        <begin position="9"/>
        <end position="27"/>
    </location>
</feature>
<dbReference type="AlphaFoldDB" id="A0AAV7ZXI8"/>
<keyword evidence="1" id="KW-0472">Membrane</keyword>
<keyword evidence="1" id="KW-0812">Transmembrane</keyword>
<name>A0AAV7ZXI8_9EUKA</name>
<sequence length="185" mass="22002">MLKKFFQPFLLVLHLITLVAVFYYPYYMQKHVSIKNFHSGNFGFATVVYSIFSIFSLFFVVKVYKAVSRFRFGFKNKTKVVQTLFLISLISILYLIQAIYGFFALIKHNKANDITNGWYSNNDHRYYIWVFFWFIITEIAPIITIFVIFHLSLRRTNKAIKVEIKILENDKESELFSSTETSDEY</sequence>
<feature type="transmembrane region" description="Helical" evidence="1">
    <location>
        <begin position="126"/>
        <end position="151"/>
    </location>
</feature>
<feature type="transmembrane region" description="Helical" evidence="1">
    <location>
        <begin position="42"/>
        <end position="64"/>
    </location>
</feature>
<keyword evidence="1" id="KW-1133">Transmembrane helix</keyword>